<reference evidence="1 2" key="1">
    <citation type="journal article" date="2019" name="Sci. Rep.">
        <title>Extended insight into the Mycobacterium chelonae-abscessus complex through whole genome sequencing of Mycobacterium salmoniphilum outbreak and Mycobacterium salmoniphilum-like strains.</title>
        <authorList>
            <person name="Behra P.R.K."/>
            <person name="Das S."/>
            <person name="Pettersson B.M.F."/>
            <person name="Shirreff L."/>
            <person name="DuCote T."/>
            <person name="Jacobsson K.G."/>
            <person name="Ennis D.G."/>
            <person name="Kirsebom L.A."/>
        </authorList>
    </citation>
    <scope>NUCLEOTIDE SEQUENCE [LARGE SCALE GENOMIC DNA]</scope>
    <source>
        <strain evidence="1 2">DSM 45524</strain>
    </source>
</reference>
<dbReference type="Proteomes" id="UP000295627">
    <property type="component" value="Unassembled WGS sequence"/>
</dbReference>
<evidence type="ECO:0000313" key="1">
    <source>
        <dbReference type="EMBL" id="TDH17988.1"/>
    </source>
</evidence>
<comment type="caution">
    <text evidence="1">The sequence shown here is derived from an EMBL/GenBank/DDBJ whole genome shotgun (WGS) entry which is preliminary data.</text>
</comment>
<sequence length="129" mass="13941">MSNDIPESIMSVHYMLPKYPPGRSMYALCAGCEWTDIFPSQNDARKSHAAHVIDVLNANDITVVEMPGRSEFEAVGITFGSGADSECWTPWIDDNGVTFGVEEAREHAAALLGAASAAERERSEHVAAS</sequence>
<dbReference type="EMBL" id="RXLR01000024">
    <property type="protein sequence ID" value="TDH17988.1"/>
    <property type="molecule type" value="Genomic_DNA"/>
</dbReference>
<accession>A0A4R5P4R3</accession>
<dbReference type="RefSeq" id="WP_133052566.1">
    <property type="nucleotide sequence ID" value="NZ_MAFQ01000014.1"/>
</dbReference>
<proteinExistence type="predicted"/>
<dbReference type="AlphaFoldDB" id="A0A4R5P4R3"/>
<protein>
    <submittedName>
        <fullName evidence="1">Uncharacterized protein</fullName>
    </submittedName>
</protein>
<organism evidence="1 2">
    <name type="scientific">Mycobacteroides franklinii</name>
    <dbReference type="NCBI Taxonomy" id="948102"/>
    <lineage>
        <taxon>Bacteria</taxon>
        <taxon>Bacillati</taxon>
        <taxon>Actinomycetota</taxon>
        <taxon>Actinomycetes</taxon>
        <taxon>Mycobacteriales</taxon>
        <taxon>Mycobacteriaceae</taxon>
        <taxon>Mycobacteroides</taxon>
    </lineage>
</organism>
<gene>
    <name evidence="1" type="ORF">EJ571_25005</name>
</gene>
<evidence type="ECO:0000313" key="2">
    <source>
        <dbReference type="Proteomes" id="UP000295627"/>
    </source>
</evidence>
<name>A0A4R5P4R3_9MYCO</name>